<evidence type="ECO:0000313" key="2">
    <source>
        <dbReference type="Proteomes" id="UP000677913"/>
    </source>
</evidence>
<dbReference type="EMBL" id="JAGSXH010000099">
    <property type="protein sequence ID" value="MBS2965750.1"/>
    <property type="molecule type" value="Genomic_DNA"/>
</dbReference>
<dbReference type="Proteomes" id="UP000677913">
    <property type="component" value="Unassembled WGS sequence"/>
</dbReference>
<comment type="caution">
    <text evidence="1">The sequence shown here is derived from an EMBL/GenBank/DDBJ whole genome shotgun (WGS) entry which is preliminary data.</text>
</comment>
<proteinExistence type="predicted"/>
<dbReference type="AlphaFoldDB" id="A0A8J7WS73"/>
<reference evidence="1" key="1">
    <citation type="submission" date="2021-04" db="EMBL/GenBank/DDBJ databases">
        <title>Genome based classification of Actinospica acidithermotolerans sp. nov., an actinobacterium isolated from an Indonesian hot spring.</title>
        <authorList>
            <person name="Kusuma A.B."/>
            <person name="Putra K.E."/>
            <person name="Nafisah S."/>
            <person name="Loh J."/>
            <person name="Nouioui I."/>
            <person name="Goodfellow M."/>
        </authorList>
    </citation>
    <scope>NUCLEOTIDE SEQUENCE</scope>
    <source>
        <strain evidence="1">DSM 45618</strain>
    </source>
</reference>
<sequence length="116" mass="12527">MTKQRGMPLYAAVIAVATAMQESSLINLTRATNADSLGLFQQRPSMGWGTPAQLTDPVYATNAFLSALKSYAPNYRSEALWRAAQAVQRSGFPTAYAQWEAQAARMVQALIANGSV</sequence>
<dbReference type="RefSeq" id="WP_211470137.1">
    <property type="nucleotide sequence ID" value="NZ_JAGSXH010000099.1"/>
</dbReference>
<organism evidence="1 2">
    <name type="scientific">Actinocrinis puniceicyclus</name>
    <dbReference type="NCBI Taxonomy" id="977794"/>
    <lineage>
        <taxon>Bacteria</taxon>
        <taxon>Bacillati</taxon>
        <taxon>Actinomycetota</taxon>
        <taxon>Actinomycetes</taxon>
        <taxon>Catenulisporales</taxon>
        <taxon>Actinospicaceae</taxon>
        <taxon>Actinocrinis</taxon>
    </lineage>
</organism>
<accession>A0A8J7WS73</accession>
<keyword evidence="2" id="KW-1185">Reference proteome</keyword>
<protein>
    <submittedName>
        <fullName evidence="1">Uncharacterized protein</fullName>
    </submittedName>
</protein>
<gene>
    <name evidence="1" type="ORF">KGA66_22045</name>
</gene>
<name>A0A8J7WS73_9ACTN</name>
<evidence type="ECO:0000313" key="1">
    <source>
        <dbReference type="EMBL" id="MBS2965750.1"/>
    </source>
</evidence>